<dbReference type="EMBL" id="UHIC01000001">
    <property type="protein sequence ID" value="SUO94282.1"/>
    <property type="molecule type" value="Genomic_DNA"/>
</dbReference>
<reference evidence="2 3" key="1">
    <citation type="submission" date="2018-06" db="EMBL/GenBank/DDBJ databases">
        <authorList>
            <consortium name="Pathogen Informatics"/>
            <person name="Doyle S."/>
        </authorList>
    </citation>
    <scope>NUCLEOTIDE SEQUENCE [LARGE SCALE GENOMIC DNA]</scope>
    <source>
        <strain evidence="2 3">NCTC13337</strain>
    </source>
</reference>
<dbReference type="Proteomes" id="UP000254601">
    <property type="component" value="Unassembled WGS sequence"/>
</dbReference>
<evidence type="ECO:0000313" key="2">
    <source>
        <dbReference type="EMBL" id="SUO94282.1"/>
    </source>
</evidence>
<accession>A0A380MPN7</accession>
<organism evidence="2 3">
    <name type="scientific">Suttonella ornithocola</name>
    <dbReference type="NCBI Taxonomy" id="279832"/>
    <lineage>
        <taxon>Bacteria</taxon>
        <taxon>Pseudomonadati</taxon>
        <taxon>Pseudomonadota</taxon>
        <taxon>Gammaproteobacteria</taxon>
        <taxon>Cardiobacteriales</taxon>
        <taxon>Cardiobacteriaceae</taxon>
        <taxon>Suttonella</taxon>
    </lineage>
</organism>
<keyword evidence="1" id="KW-0472">Membrane</keyword>
<dbReference type="AlphaFoldDB" id="A0A380MPN7"/>
<feature type="transmembrane region" description="Helical" evidence="1">
    <location>
        <begin position="6"/>
        <end position="26"/>
    </location>
</feature>
<evidence type="ECO:0000256" key="1">
    <source>
        <dbReference type="SAM" id="Phobius"/>
    </source>
</evidence>
<gene>
    <name evidence="2" type="ORF">NCTC13337_00653</name>
</gene>
<protein>
    <submittedName>
        <fullName evidence="2">Uncharacterized protein</fullName>
    </submittedName>
</protein>
<proteinExistence type="predicted"/>
<name>A0A380MPN7_9GAMM</name>
<evidence type="ECO:0000313" key="3">
    <source>
        <dbReference type="Proteomes" id="UP000254601"/>
    </source>
</evidence>
<keyword evidence="1" id="KW-1133">Transmembrane helix</keyword>
<sequence>MFSNKLYHLQIFFLILGVIFMTTSYAKMLEPFDSHHEHTVSTEQNKVTATRWIILRLYSNKI</sequence>
<keyword evidence="1" id="KW-0812">Transmembrane</keyword>
<keyword evidence="3" id="KW-1185">Reference proteome</keyword>